<feature type="non-terminal residue" evidence="2">
    <location>
        <position position="1"/>
    </location>
</feature>
<gene>
    <name evidence="2" type="ORF">IMG5_167260</name>
</gene>
<organism evidence="2 3">
    <name type="scientific">Ichthyophthirius multifiliis</name>
    <name type="common">White spot disease agent</name>
    <name type="synonym">Ich</name>
    <dbReference type="NCBI Taxonomy" id="5932"/>
    <lineage>
        <taxon>Eukaryota</taxon>
        <taxon>Sar</taxon>
        <taxon>Alveolata</taxon>
        <taxon>Ciliophora</taxon>
        <taxon>Intramacronucleata</taxon>
        <taxon>Oligohymenophorea</taxon>
        <taxon>Hymenostomatida</taxon>
        <taxon>Ophryoglenina</taxon>
        <taxon>Ichthyophthirius</taxon>
    </lineage>
</organism>
<accession>G0R0W2</accession>
<evidence type="ECO:0000313" key="2">
    <source>
        <dbReference type="EMBL" id="EGR28873.1"/>
    </source>
</evidence>
<name>G0R0W2_ICHMU</name>
<keyword evidence="1" id="KW-0812">Transmembrane</keyword>
<dbReference type="InParanoid" id="G0R0W2"/>
<keyword evidence="1" id="KW-0472">Membrane</keyword>
<keyword evidence="1" id="KW-1133">Transmembrane helix</keyword>
<dbReference type="RefSeq" id="XP_004030109.1">
    <property type="nucleotide sequence ID" value="XM_004030061.1"/>
</dbReference>
<sequence length="253" mass="31236">YNICNKMCILVIRLTKNIILVKIIKEQIIKNIKNCYQRQFSIQSTNRQKLKQQLIKTLQNIVNFTKIYLSHALMILQILIENYFLKNMKIKIINQKQKQYFIYQIIYQFNQLIIYLLFYLFNFILYLLFLYIIIFFLFKIYQQKLIIIQFYIYNIQFNIYLFQLYLQNKIFTQKIKYINFFIQDILNKNKNVISQCMFFLQNRKRLSKLLFQSLQKLCTNFQKSICMYTLYEIIQIVKLLMSYLLQRIALKSR</sequence>
<evidence type="ECO:0008006" key="4">
    <source>
        <dbReference type="Google" id="ProtNLM"/>
    </source>
</evidence>
<proteinExistence type="predicted"/>
<dbReference type="AlphaFoldDB" id="G0R0W2"/>
<dbReference type="EMBL" id="GL984205">
    <property type="protein sequence ID" value="EGR28873.1"/>
    <property type="molecule type" value="Genomic_DNA"/>
</dbReference>
<protein>
    <recommendedName>
        <fullName evidence="4">Transmembrane protein</fullName>
    </recommendedName>
</protein>
<reference evidence="2 3" key="1">
    <citation type="submission" date="2011-07" db="EMBL/GenBank/DDBJ databases">
        <authorList>
            <person name="Coyne R."/>
            <person name="Brami D."/>
            <person name="Johnson J."/>
            <person name="Hostetler J."/>
            <person name="Hannick L."/>
            <person name="Clark T."/>
            <person name="Cassidy-Hanley D."/>
            <person name="Inman J."/>
        </authorList>
    </citation>
    <scope>NUCLEOTIDE SEQUENCE [LARGE SCALE GENOMIC DNA]</scope>
    <source>
        <strain evidence="2 3">G5</strain>
    </source>
</reference>
<evidence type="ECO:0000313" key="3">
    <source>
        <dbReference type="Proteomes" id="UP000008983"/>
    </source>
</evidence>
<dbReference type="Proteomes" id="UP000008983">
    <property type="component" value="Unassembled WGS sequence"/>
</dbReference>
<feature type="transmembrane region" description="Helical" evidence="1">
    <location>
        <begin position="146"/>
        <end position="166"/>
    </location>
</feature>
<feature type="transmembrane region" description="Helical" evidence="1">
    <location>
        <begin position="112"/>
        <end position="140"/>
    </location>
</feature>
<evidence type="ECO:0000256" key="1">
    <source>
        <dbReference type="SAM" id="Phobius"/>
    </source>
</evidence>
<keyword evidence="3" id="KW-1185">Reference proteome</keyword>
<dbReference type="GeneID" id="14904981"/>